<reference evidence="7 8" key="2">
    <citation type="submission" date="2014-05" db="EMBL/GenBank/DDBJ databases">
        <title>Genome sequence of the 3-chlorobenzoate degrading bacterium Pseudomonas knackmussii B13 shows multiple evidence for horizontal gene transfer.</title>
        <authorList>
            <person name="Miyazaki R."/>
            <person name="Bertelli C."/>
            <person name="Falquet L."/>
            <person name="Robinson-Rechavi M."/>
            <person name="Gharib W."/>
            <person name="Roy S."/>
            <person name="Van der Meer J.R."/>
        </authorList>
    </citation>
    <scope>NUCLEOTIDE SEQUENCE [LARGE SCALE GENOMIC DNA]</scope>
    <source>
        <strain evidence="7 8">B13</strain>
    </source>
</reference>
<dbReference type="STRING" id="1301098.PKB_0899"/>
<dbReference type="AlphaFoldDB" id="A0A024HB22"/>
<sequence length="255" mass="28064">MMRCYLRIARLLGVLGLGVVLGAWVALLERLPGYDWTFLRQGLTRWWLARLRRALPFRIRVHGELPGETALWVSNHVSWVDIPLLGALAPMTFLSKAEVRQWPVAGWLAEKAGTLFIRRGSGDSANLGQQIAGALMMGRSTLIFPEGTTTDGSGLRTFHGRLLSGAIDAGVPLQPVALRYLRNGEPCNLAPFIGDDDLLSHLLRLFRNDRGTVEIHLLEPLPSFGRSRAQLAQQARAAIGQVIYGEVAQPLEMAA</sequence>
<protein>
    <submittedName>
        <fullName evidence="7">1-acyl-sn-glycerol-3-phosphate acyltransferase</fullName>
    </submittedName>
</protein>
<evidence type="ECO:0000256" key="5">
    <source>
        <dbReference type="ARBA" id="ARBA00023315"/>
    </source>
</evidence>
<reference evidence="7 8" key="1">
    <citation type="submission" date="2013-03" db="EMBL/GenBank/DDBJ databases">
        <authorList>
            <person name="Linke B."/>
        </authorList>
    </citation>
    <scope>NUCLEOTIDE SEQUENCE [LARGE SCALE GENOMIC DNA]</scope>
    <source>
        <strain evidence="7 8">B13</strain>
    </source>
</reference>
<dbReference type="PATRIC" id="fig|1301098.3.peg.904"/>
<dbReference type="CDD" id="cd07989">
    <property type="entry name" value="LPLAT_AGPAT-like"/>
    <property type="match status" value="1"/>
</dbReference>
<dbReference type="RefSeq" id="WP_043249348.1">
    <property type="nucleotide sequence ID" value="NZ_HG322950.1"/>
</dbReference>
<proteinExistence type="predicted"/>
<evidence type="ECO:0000256" key="1">
    <source>
        <dbReference type="ARBA" id="ARBA00005189"/>
    </source>
</evidence>
<keyword evidence="3 7" id="KW-0808">Transferase</keyword>
<dbReference type="SMART" id="SM00563">
    <property type="entry name" value="PlsC"/>
    <property type="match status" value="1"/>
</dbReference>
<dbReference type="EMBL" id="HG322950">
    <property type="protein sequence ID" value="CDF82265.1"/>
    <property type="molecule type" value="Genomic_DNA"/>
</dbReference>
<dbReference type="PANTHER" id="PTHR10434">
    <property type="entry name" value="1-ACYL-SN-GLYCEROL-3-PHOSPHATE ACYLTRANSFERASE"/>
    <property type="match status" value="1"/>
</dbReference>
<comment type="pathway">
    <text evidence="1">Lipid metabolism.</text>
</comment>
<keyword evidence="2" id="KW-0444">Lipid biosynthesis</keyword>
<dbReference type="GO" id="GO:0003841">
    <property type="term" value="F:1-acylglycerol-3-phosphate O-acyltransferase activity"/>
    <property type="evidence" value="ECO:0007669"/>
    <property type="project" value="TreeGrafter"/>
</dbReference>
<evidence type="ECO:0000256" key="3">
    <source>
        <dbReference type="ARBA" id="ARBA00022679"/>
    </source>
</evidence>
<dbReference type="eggNOG" id="COG0204">
    <property type="taxonomic scope" value="Bacteria"/>
</dbReference>
<dbReference type="SUPFAM" id="SSF69593">
    <property type="entry name" value="Glycerol-3-phosphate (1)-acyltransferase"/>
    <property type="match status" value="1"/>
</dbReference>
<dbReference type="Pfam" id="PF01553">
    <property type="entry name" value="Acyltransferase"/>
    <property type="match status" value="1"/>
</dbReference>
<evidence type="ECO:0000259" key="6">
    <source>
        <dbReference type="SMART" id="SM00563"/>
    </source>
</evidence>
<keyword evidence="4" id="KW-0443">Lipid metabolism</keyword>
<dbReference type="HOGENOM" id="CLU_027938_0_1_6"/>
<accession>A0A024HB22</accession>
<gene>
    <name evidence="7" type="ORF">PKB_0899</name>
</gene>
<name>A0A024HB22_PSEKB</name>
<feature type="domain" description="Phospholipid/glycerol acyltransferase" evidence="6">
    <location>
        <begin position="70"/>
        <end position="181"/>
    </location>
</feature>
<dbReference type="KEGG" id="pkc:PKB_0899"/>
<dbReference type="InterPro" id="IPR002123">
    <property type="entry name" value="Plipid/glycerol_acylTrfase"/>
</dbReference>
<evidence type="ECO:0000313" key="7">
    <source>
        <dbReference type="EMBL" id="CDF82265.1"/>
    </source>
</evidence>
<keyword evidence="8" id="KW-1185">Reference proteome</keyword>
<keyword evidence="5 7" id="KW-0012">Acyltransferase</keyword>
<dbReference type="GO" id="GO:0006654">
    <property type="term" value="P:phosphatidic acid biosynthetic process"/>
    <property type="evidence" value="ECO:0007669"/>
    <property type="project" value="TreeGrafter"/>
</dbReference>
<organism evidence="7 8">
    <name type="scientific">Pseudomonas knackmussii (strain DSM 6978 / CCUG 54928 / LMG 23759 / B13)</name>
    <dbReference type="NCBI Taxonomy" id="1301098"/>
    <lineage>
        <taxon>Bacteria</taxon>
        <taxon>Pseudomonadati</taxon>
        <taxon>Pseudomonadota</taxon>
        <taxon>Gammaproteobacteria</taxon>
        <taxon>Pseudomonadales</taxon>
        <taxon>Pseudomonadaceae</taxon>
        <taxon>Pseudomonas</taxon>
    </lineage>
</organism>
<evidence type="ECO:0000256" key="2">
    <source>
        <dbReference type="ARBA" id="ARBA00022516"/>
    </source>
</evidence>
<evidence type="ECO:0000313" key="8">
    <source>
        <dbReference type="Proteomes" id="UP000025241"/>
    </source>
</evidence>
<dbReference type="PANTHER" id="PTHR10434:SF64">
    <property type="entry name" value="1-ACYL-SN-GLYCEROL-3-PHOSPHATE ACYLTRANSFERASE-RELATED"/>
    <property type="match status" value="1"/>
</dbReference>
<evidence type="ECO:0000256" key="4">
    <source>
        <dbReference type="ARBA" id="ARBA00023098"/>
    </source>
</evidence>
<dbReference type="Proteomes" id="UP000025241">
    <property type="component" value="Chromosome I"/>
</dbReference>